<evidence type="ECO:0000313" key="1">
    <source>
        <dbReference type="EMBL" id="PON67392.1"/>
    </source>
</evidence>
<reference evidence="2" key="1">
    <citation type="submission" date="2016-06" db="EMBL/GenBank/DDBJ databases">
        <title>Parallel loss of symbiosis genes in relatives of nitrogen-fixing non-legume Parasponia.</title>
        <authorList>
            <person name="Van Velzen R."/>
            <person name="Holmer R."/>
            <person name="Bu F."/>
            <person name="Rutten L."/>
            <person name="Van Zeijl A."/>
            <person name="Liu W."/>
            <person name="Santuari L."/>
            <person name="Cao Q."/>
            <person name="Sharma T."/>
            <person name="Shen D."/>
            <person name="Roswanjaya Y."/>
            <person name="Wardhani T."/>
            <person name="Kalhor M.S."/>
            <person name="Jansen J."/>
            <person name="Van den Hoogen J."/>
            <person name="Gungor B."/>
            <person name="Hartog M."/>
            <person name="Hontelez J."/>
            <person name="Verver J."/>
            <person name="Yang W.-C."/>
            <person name="Schijlen E."/>
            <person name="Repin R."/>
            <person name="Schilthuizen M."/>
            <person name="Schranz E."/>
            <person name="Heidstra R."/>
            <person name="Miyata K."/>
            <person name="Fedorova E."/>
            <person name="Kohlen W."/>
            <person name="Bisseling T."/>
            <person name="Smit S."/>
            <person name="Geurts R."/>
        </authorList>
    </citation>
    <scope>NUCLEOTIDE SEQUENCE [LARGE SCALE GENOMIC DNA]</scope>
    <source>
        <strain evidence="2">cv. WU1-14</strain>
    </source>
</reference>
<dbReference type="Proteomes" id="UP000237105">
    <property type="component" value="Unassembled WGS sequence"/>
</dbReference>
<organism evidence="1 2">
    <name type="scientific">Parasponia andersonii</name>
    <name type="common">Sponia andersonii</name>
    <dbReference type="NCBI Taxonomy" id="3476"/>
    <lineage>
        <taxon>Eukaryota</taxon>
        <taxon>Viridiplantae</taxon>
        <taxon>Streptophyta</taxon>
        <taxon>Embryophyta</taxon>
        <taxon>Tracheophyta</taxon>
        <taxon>Spermatophyta</taxon>
        <taxon>Magnoliopsida</taxon>
        <taxon>eudicotyledons</taxon>
        <taxon>Gunneridae</taxon>
        <taxon>Pentapetalae</taxon>
        <taxon>rosids</taxon>
        <taxon>fabids</taxon>
        <taxon>Rosales</taxon>
        <taxon>Cannabaceae</taxon>
        <taxon>Parasponia</taxon>
    </lineage>
</organism>
<accession>A0A2P5D263</accession>
<dbReference type="EMBL" id="JXTB01000072">
    <property type="protein sequence ID" value="PON67392.1"/>
    <property type="molecule type" value="Genomic_DNA"/>
</dbReference>
<protein>
    <submittedName>
        <fullName evidence="1">Uncharacterized protein</fullName>
    </submittedName>
</protein>
<keyword evidence="2" id="KW-1185">Reference proteome</keyword>
<evidence type="ECO:0000313" key="2">
    <source>
        <dbReference type="Proteomes" id="UP000237105"/>
    </source>
</evidence>
<comment type="caution">
    <text evidence="1">The sequence shown here is derived from an EMBL/GenBank/DDBJ whole genome shotgun (WGS) entry which is preliminary data.</text>
</comment>
<name>A0A2P5D263_PARAD</name>
<proteinExistence type="predicted"/>
<dbReference type="AlphaFoldDB" id="A0A2P5D263"/>
<sequence>MSRVCFPVQKTKVPFAWLKFPCCEAFPTELERPLNRSQSSEGFPFDRRNRNFETVPMGFWTRLSPPFQCQLYLRHLLYLENFLGKDWLKEAAPTNRRHQTILVE</sequence>
<gene>
    <name evidence="1" type="ORF">PanWU01x14_103730</name>
</gene>
<dbReference type="OrthoDB" id="10271465at2759"/>